<dbReference type="Pfam" id="PF02540">
    <property type="entry name" value="NAD_synthase"/>
    <property type="match status" value="1"/>
</dbReference>
<sequence length="351" mass="41489">MPDQIQICSNCVLDTKEVPDLTFDCNGVCQYCIDWHKREKTRLLEAQELPWILDDIRKQGRGKQYDCLLGLSGGVDSSLCLHYLVENEIRPLCWSMDNGYNSDVSDENIMKMVEKLKIPFIKKVIDLNEYSDLQAAFLKSGVKNIEIPTDHILMALQYETAIEHGINRIIGGGNHATEGIMPESYGYNAQDLRHILAIYKKFCKRKRPDLPLMSLFGYIKARFIKDIRVINLLDFYPNYNRNEAIEFLKDRYDYVSYGEKHCENTFTSWFQTWYLPNKWGLDKRKPHFSSLINSGQMTRKEAMQKLLERQEFPELNIEDRIMKFARHEHSYYKNSKRLRDFLSRIYVYLKR</sequence>
<name>A0A6H1ZEJ7_9ZZZZ</name>
<dbReference type="InterPro" id="IPR022310">
    <property type="entry name" value="NAD/GMP_synthase"/>
</dbReference>
<dbReference type="InterPro" id="IPR014729">
    <property type="entry name" value="Rossmann-like_a/b/a_fold"/>
</dbReference>
<accession>A0A6H1ZEJ7</accession>
<reference evidence="2" key="1">
    <citation type="submission" date="2020-03" db="EMBL/GenBank/DDBJ databases">
        <title>The deep terrestrial virosphere.</title>
        <authorList>
            <person name="Holmfeldt K."/>
            <person name="Nilsson E."/>
            <person name="Simone D."/>
            <person name="Lopez-Fernandez M."/>
            <person name="Wu X."/>
            <person name="de Brujin I."/>
            <person name="Lundin D."/>
            <person name="Andersson A."/>
            <person name="Bertilsson S."/>
            <person name="Dopson M."/>
        </authorList>
    </citation>
    <scope>NUCLEOTIDE SEQUENCE</scope>
    <source>
        <strain evidence="2">TM448A00260</strain>
    </source>
</reference>
<dbReference type="AlphaFoldDB" id="A0A6H1ZEJ7"/>
<evidence type="ECO:0000313" key="2">
    <source>
        <dbReference type="EMBL" id="QJA45610.1"/>
    </source>
</evidence>
<feature type="domain" description="NAD/GMP synthase" evidence="1">
    <location>
        <begin position="66"/>
        <end position="201"/>
    </location>
</feature>
<organism evidence="2">
    <name type="scientific">viral metagenome</name>
    <dbReference type="NCBI Taxonomy" id="1070528"/>
    <lineage>
        <taxon>unclassified sequences</taxon>
        <taxon>metagenomes</taxon>
        <taxon>organismal metagenomes</taxon>
    </lineage>
</organism>
<protein>
    <submittedName>
        <fullName evidence="2">Putative N-acetyl sugar amidotransferase</fullName>
    </submittedName>
</protein>
<dbReference type="GO" id="GO:0006163">
    <property type="term" value="P:purine nucleotide metabolic process"/>
    <property type="evidence" value="ECO:0007669"/>
    <property type="project" value="UniProtKB-ARBA"/>
</dbReference>
<proteinExistence type="predicted"/>
<dbReference type="SUPFAM" id="SSF52402">
    <property type="entry name" value="Adenine nucleotide alpha hydrolases-like"/>
    <property type="match status" value="1"/>
</dbReference>
<dbReference type="Gene3D" id="3.40.50.620">
    <property type="entry name" value="HUPs"/>
    <property type="match status" value="1"/>
</dbReference>
<evidence type="ECO:0000259" key="1">
    <source>
        <dbReference type="Pfam" id="PF02540"/>
    </source>
</evidence>
<gene>
    <name evidence="2" type="ORF">TM448A00260_0039</name>
</gene>
<dbReference type="EMBL" id="MT143993">
    <property type="protein sequence ID" value="QJA45610.1"/>
    <property type="molecule type" value="Genomic_DNA"/>
</dbReference>
<dbReference type="GO" id="GO:0016740">
    <property type="term" value="F:transferase activity"/>
    <property type="evidence" value="ECO:0007669"/>
    <property type="project" value="UniProtKB-KW"/>
</dbReference>
<keyword evidence="2" id="KW-0808">Transferase</keyword>